<dbReference type="AlphaFoldDB" id="A0A4V3D118"/>
<gene>
    <name evidence="2" type="ORF">ATK78_3170</name>
</gene>
<evidence type="ECO:0000313" key="3">
    <source>
        <dbReference type="Proteomes" id="UP000295620"/>
    </source>
</evidence>
<evidence type="ECO:0000313" key="2">
    <source>
        <dbReference type="EMBL" id="TDQ08654.1"/>
    </source>
</evidence>
<keyword evidence="3" id="KW-1185">Reference proteome</keyword>
<feature type="chain" id="PRO_5020521161" description="WD40 repeat protein" evidence="1">
    <location>
        <begin position="25"/>
        <end position="392"/>
    </location>
</feature>
<dbReference type="EMBL" id="SNYC01000005">
    <property type="protein sequence ID" value="TDQ08654.1"/>
    <property type="molecule type" value="Genomic_DNA"/>
</dbReference>
<comment type="caution">
    <text evidence="2">The sequence shown here is derived from an EMBL/GenBank/DDBJ whole genome shotgun (WGS) entry which is preliminary data.</text>
</comment>
<dbReference type="OrthoDB" id="9802683at2"/>
<dbReference type="InterPro" id="IPR011047">
    <property type="entry name" value="Quinoprotein_ADH-like_sf"/>
</dbReference>
<protein>
    <recommendedName>
        <fullName evidence="4">WD40 repeat protein</fullName>
    </recommendedName>
</protein>
<dbReference type="RefSeq" id="WP_133577004.1">
    <property type="nucleotide sequence ID" value="NZ_SNYC01000005.1"/>
</dbReference>
<name>A0A4V3D118_9SPHI</name>
<dbReference type="SUPFAM" id="SSF50998">
    <property type="entry name" value="Quinoprotein alcohol dehydrogenase-like"/>
    <property type="match status" value="1"/>
</dbReference>
<keyword evidence="1" id="KW-0732">Signal</keyword>
<organism evidence="2 3">
    <name type="scientific">Pedobacter metabolipauper</name>
    <dbReference type="NCBI Taxonomy" id="425513"/>
    <lineage>
        <taxon>Bacteria</taxon>
        <taxon>Pseudomonadati</taxon>
        <taxon>Bacteroidota</taxon>
        <taxon>Sphingobacteriia</taxon>
        <taxon>Sphingobacteriales</taxon>
        <taxon>Sphingobacteriaceae</taxon>
        <taxon>Pedobacter</taxon>
    </lineage>
</organism>
<accession>A0A4V3D118</accession>
<evidence type="ECO:0000256" key="1">
    <source>
        <dbReference type="SAM" id="SignalP"/>
    </source>
</evidence>
<sequence>MRRFIFKPFILCFALLLTVNFSKAQHAKPVIKVDVAGATADKPQSKLWFMDGSWWALLPKSSGPSLWQRTSKGWIEDPLVSKHLTGYPGRVDVWANDHEVMAVGVASNYLSVYQLKKDKKSWQVKVMGKLSAPKSADNDIETATIVQDKTGCWWVAADVGDQVYVWKSVDGNHWNEAVELGNGINKDDISTLTILPGGIGLIWTDQNQDAVKFRFHEDNRTDWNAVEIIEQGNHTADDHLRSSVSPDGTLWLATKNSVDEIGKPQLVLRVRHIDGKWKNYPFANLDSIKKPSRPAVLTTPDTDVVFIGYTEYNAKDSNLGVIKFARVNLNNKNVIMDIKTVIKPEINAEKNTLRINDITSSKDKFPKNGPWIILASDQLGNIYEADLRADMK</sequence>
<feature type="signal peptide" evidence="1">
    <location>
        <begin position="1"/>
        <end position="24"/>
    </location>
</feature>
<reference evidence="2 3" key="1">
    <citation type="submission" date="2019-03" db="EMBL/GenBank/DDBJ databases">
        <title>Genomic Encyclopedia of Archaeal and Bacterial Type Strains, Phase II (KMG-II): from individual species to whole genera.</title>
        <authorList>
            <person name="Goeker M."/>
        </authorList>
    </citation>
    <scope>NUCLEOTIDE SEQUENCE [LARGE SCALE GENOMIC DNA]</scope>
    <source>
        <strain evidence="2 3">DSM 19035</strain>
    </source>
</reference>
<proteinExistence type="predicted"/>
<evidence type="ECO:0008006" key="4">
    <source>
        <dbReference type="Google" id="ProtNLM"/>
    </source>
</evidence>
<dbReference type="Proteomes" id="UP000295620">
    <property type="component" value="Unassembled WGS sequence"/>
</dbReference>